<dbReference type="InterPro" id="IPR012341">
    <property type="entry name" value="6hp_glycosidase-like_sf"/>
</dbReference>
<keyword evidence="9" id="KW-0812">Transmembrane</keyword>
<dbReference type="Pfam" id="PF00759">
    <property type="entry name" value="Glyco_hydro_9"/>
    <property type="match status" value="1"/>
</dbReference>
<keyword evidence="5" id="KW-0136">Cellulose degradation</keyword>
<dbReference type="Gene3D" id="1.50.10.10">
    <property type="match status" value="1"/>
</dbReference>
<keyword evidence="6" id="KW-0119">Carbohydrate metabolism</keyword>
<comment type="catalytic activity">
    <reaction evidence="1">
        <text>Endohydrolysis of (1-&gt;4)-beta-D-glucosidic linkages in cellulose, lichenin and cereal beta-D-glucans.</text>
        <dbReference type="EC" id="3.2.1.4"/>
    </reaction>
</comment>
<evidence type="ECO:0000313" key="12">
    <source>
        <dbReference type="Proteomes" id="UP000428333"/>
    </source>
</evidence>
<dbReference type="AlphaFoldDB" id="A0A6A4LT41"/>
<comment type="caution">
    <text evidence="11">The sequence shown here is derived from an EMBL/GenBank/DDBJ whole genome shotgun (WGS) entry which is preliminary data.</text>
</comment>
<dbReference type="Proteomes" id="UP000428333">
    <property type="component" value="Linkage Group LG05"/>
</dbReference>
<keyword evidence="7" id="KW-0326">Glycosidase</keyword>
<feature type="non-terminal residue" evidence="11">
    <location>
        <position position="1"/>
    </location>
</feature>
<gene>
    <name evidence="11" type="ORF">C3L33_09465</name>
</gene>
<evidence type="ECO:0000256" key="1">
    <source>
        <dbReference type="ARBA" id="ARBA00000966"/>
    </source>
</evidence>
<keyword evidence="12" id="KW-1185">Reference proteome</keyword>
<evidence type="ECO:0000313" key="11">
    <source>
        <dbReference type="EMBL" id="KAE9458629.1"/>
    </source>
</evidence>
<protein>
    <recommendedName>
        <fullName evidence="3">cellulase</fullName>
        <ecNumber evidence="3">3.2.1.4</ecNumber>
    </recommendedName>
</protein>
<dbReference type="InterPro" id="IPR001701">
    <property type="entry name" value="Glyco_hydro_9"/>
</dbReference>
<dbReference type="OrthoDB" id="10257085at2759"/>
<evidence type="ECO:0000259" key="10">
    <source>
        <dbReference type="Pfam" id="PF00759"/>
    </source>
</evidence>
<feature type="domain" description="Glycoside hydrolase family 9" evidence="10">
    <location>
        <begin position="129"/>
        <end position="369"/>
    </location>
</feature>
<keyword evidence="8" id="KW-0624">Polysaccharide degradation</keyword>
<dbReference type="GO" id="GO:0008810">
    <property type="term" value="F:cellulase activity"/>
    <property type="evidence" value="ECO:0007669"/>
    <property type="project" value="UniProtKB-EC"/>
</dbReference>
<evidence type="ECO:0000256" key="7">
    <source>
        <dbReference type="ARBA" id="ARBA00023295"/>
    </source>
</evidence>
<evidence type="ECO:0000256" key="8">
    <source>
        <dbReference type="ARBA" id="ARBA00023326"/>
    </source>
</evidence>
<dbReference type="EMBL" id="QEFC01001242">
    <property type="protein sequence ID" value="KAE9458629.1"/>
    <property type="molecule type" value="Genomic_DNA"/>
</dbReference>
<evidence type="ECO:0000256" key="9">
    <source>
        <dbReference type="SAM" id="Phobius"/>
    </source>
</evidence>
<dbReference type="EC" id="3.2.1.4" evidence="3"/>
<reference evidence="11 12" key="1">
    <citation type="journal article" date="2019" name="Genome Biol. Evol.">
        <title>The Rhododendron genome and chromosomal organization provide insight into shared whole-genome duplications across the heath family (Ericaceae).</title>
        <authorList>
            <person name="Soza V.L."/>
            <person name="Lindsley D."/>
            <person name="Waalkes A."/>
            <person name="Ramage E."/>
            <person name="Patwardhan R.P."/>
            <person name="Burton J.N."/>
            <person name="Adey A."/>
            <person name="Kumar A."/>
            <person name="Qiu R."/>
            <person name="Shendure J."/>
            <person name="Hall B."/>
        </authorList>
    </citation>
    <scope>NUCLEOTIDE SEQUENCE [LARGE SCALE GENOMIC DNA]</scope>
    <source>
        <strain evidence="11">RSF 1966-606</strain>
    </source>
</reference>
<evidence type="ECO:0000256" key="5">
    <source>
        <dbReference type="ARBA" id="ARBA00023001"/>
    </source>
</evidence>
<accession>A0A6A4LT41</accession>
<keyword evidence="9" id="KW-1133">Transmembrane helix</keyword>
<organism evidence="11 12">
    <name type="scientific">Rhododendron williamsianum</name>
    <dbReference type="NCBI Taxonomy" id="262921"/>
    <lineage>
        <taxon>Eukaryota</taxon>
        <taxon>Viridiplantae</taxon>
        <taxon>Streptophyta</taxon>
        <taxon>Embryophyta</taxon>
        <taxon>Tracheophyta</taxon>
        <taxon>Spermatophyta</taxon>
        <taxon>Magnoliopsida</taxon>
        <taxon>eudicotyledons</taxon>
        <taxon>Gunneridae</taxon>
        <taxon>Pentapetalae</taxon>
        <taxon>asterids</taxon>
        <taxon>Ericales</taxon>
        <taxon>Ericaceae</taxon>
        <taxon>Ericoideae</taxon>
        <taxon>Rhodoreae</taxon>
        <taxon>Rhododendron</taxon>
    </lineage>
</organism>
<proteinExistence type="inferred from homology"/>
<dbReference type="GO" id="GO:0030245">
    <property type="term" value="P:cellulose catabolic process"/>
    <property type="evidence" value="ECO:0007669"/>
    <property type="project" value="UniProtKB-KW"/>
</dbReference>
<comment type="similarity">
    <text evidence="2">Belongs to the glycosyl hydrolase 9 (cellulase E) family.</text>
</comment>
<sequence length="372" mass="40709">MGEEDSEPKRSRGLCGWFIALLVLGAIAAAIAVAVKVKRDHHHSAPKLGPVPGPPGPVVKMYGDALTLQCSSFKYSNECSVRHYHYVNILLRKLIVDSYWYFGLAAGKLVNNTISWRGDSALQDGSEAHIVMGILEYGDQMQTVNQLNPAQDSLKWITDYLINAHSSADVLYIQVGDPVVDHKCWDRPEDMTEERPLTQVNTSSPGSDVAGETAAAMAAASLVFKSINSTYSSLLLEHAQELFTFADGYRGLYSESIPEVQAYYNSTSYGDDLLWAASWLYFATGNQSYFDYVTGKNGVAFANWGNPSWFTWDNKLAGTQVLLSRVSFFGGQGSSNSGNLQKYMKTAEAVMCGVLPKSPTATSSRTDSKLIS</sequence>
<feature type="transmembrane region" description="Helical" evidence="9">
    <location>
        <begin position="16"/>
        <end position="35"/>
    </location>
</feature>
<dbReference type="InterPro" id="IPR008928">
    <property type="entry name" value="6-hairpin_glycosidase_sf"/>
</dbReference>
<dbReference type="SUPFAM" id="SSF48208">
    <property type="entry name" value="Six-hairpin glycosidases"/>
    <property type="match status" value="1"/>
</dbReference>
<evidence type="ECO:0000256" key="6">
    <source>
        <dbReference type="ARBA" id="ARBA00023277"/>
    </source>
</evidence>
<name>A0A6A4LT41_9ERIC</name>
<evidence type="ECO:0000256" key="3">
    <source>
        <dbReference type="ARBA" id="ARBA00012601"/>
    </source>
</evidence>
<evidence type="ECO:0000256" key="2">
    <source>
        <dbReference type="ARBA" id="ARBA00007072"/>
    </source>
</evidence>
<keyword evidence="4" id="KW-0378">Hydrolase</keyword>
<keyword evidence="9" id="KW-0472">Membrane</keyword>
<dbReference type="PANTHER" id="PTHR22298">
    <property type="entry name" value="ENDO-1,4-BETA-GLUCANASE"/>
    <property type="match status" value="1"/>
</dbReference>
<evidence type="ECO:0000256" key="4">
    <source>
        <dbReference type="ARBA" id="ARBA00022801"/>
    </source>
</evidence>